<accession>A0ABY8WY89</accession>
<feature type="transmembrane region" description="Helical" evidence="1">
    <location>
        <begin position="216"/>
        <end position="234"/>
    </location>
</feature>
<organism evidence="2 3">
    <name type="scientific">Candidatus Southlakia epibionticum</name>
    <dbReference type="NCBI Taxonomy" id="3043284"/>
    <lineage>
        <taxon>Bacteria</taxon>
        <taxon>Candidatus Saccharimonadota</taxon>
        <taxon>Candidatus Saccharimonadia</taxon>
        <taxon>Candidatus Saccharimonadales</taxon>
        <taxon>Candidatus Saccharimonadaceae</taxon>
        <taxon>Candidatus Southlakia</taxon>
    </lineage>
</organism>
<feature type="transmembrane region" description="Helical" evidence="1">
    <location>
        <begin position="180"/>
        <end position="204"/>
    </location>
</feature>
<gene>
    <name evidence="2" type="ORF">SEML1_0736</name>
</gene>
<feature type="transmembrane region" description="Helical" evidence="1">
    <location>
        <begin position="12"/>
        <end position="38"/>
    </location>
</feature>
<keyword evidence="3" id="KW-1185">Reference proteome</keyword>
<protein>
    <submittedName>
        <fullName evidence="2">DsbD 2 domain-containing protein</fullName>
    </submittedName>
</protein>
<dbReference type="EMBL" id="CP124550">
    <property type="protein sequence ID" value="WIO46336.1"/>
    <property type="molecule type" value="Genomic_DNA"/>
</dbReference>
<feature type="transmembrane region" description="Helical" evidence="1">
    <location>
        <begin position="59"/>
        <end position="82"/>
    </location>
</feature>
<keyword evidence="1" id="KW-1133">Transmembrane helix</keyword>
<evidence type="ECO:0000313" key="3">
    <source>
        <dbReference type="Proteomes" id="UP001177295"/>
    </source>
</evidence>
<feature type="transmembrane region" description="Helical" evidence="1">
    <location>
        <begin position="88"/>
        <end position="109"/>
    </location>
</feature>
<sequence length="247" mass="26217">MRGFTKTNMDTLTALSVVALAALIHASFQLGVSIITALSSYARGRKAPNKMLQRLTGGFLGGVMTMTLLTVSLAGCIASGFYRSISTPQAWTIIAILLASIGVFVWLLYYRRGDGTSLWIPRGFSRFLQQRIAQASLATEAYSLGLASVASELLFIAAPAAAAAISLAALPLQWQIAGIALYTIVASLGTLLVAILIGSGHSLSGIQRWRERNKRFLQFAAGTGLIVLGFYLYANQVADVTVKAAGL</sequence>
<evidence type="ECO:0000256" key="1">
    <source>
        <dbReference type="SAM" id="Phobius"/>
    </source>
</evidence>
<dbReference type="RefSeq" id="WP_376753866.1">
    <property type="nucleotide sequence ID" value="NZ_CP124550.1"/>
</dbReference>
<reference evidence="2 3" key="1">
    <citation type="journal article" date="2023" name="Cell">
        <title>Genetic manipulation of Patescibacteria provides mechanistic insights into microbial dark matter and the epibiotic lifestyle.</title>
        <authorList>
            <person name="Wang Y."/>
            <person name="Gallagher L.A."/>
            <person name="Andrade P.A."/>
            <person name="Liu A."/>
            <person name="Humphreys I.R."/>
            <person name="Turkarslan S."/>
            <person name="Cutler K.J."/>
            <person name="Arrieta-Ortiz M.L."/>
            <person name="Li Y."/>
            <person name="Radey M.C."/>
            <person name="McLean J.S."/>
            <person name="Cong Q."/>
            <person name="Baker D."/>
            <person name="Baliga N.S."/>
            <person name="Peterson S.B."/>
            <person name="Mougous J.D."/>
        </authorList>
    </citation>
    <scope>NUCLEOTIDE SEQUENCE [LARGE SCALE GENOMIC DNA]</scope>
    <source>
        <strain evidence="2 3">ML1</strain>
    </source>
</reference>
<dbReference type="Proteomes" id="UP001177295">
    <property type="component" value="Chromosome"/>
</dbReference>
<keyword evidence="1" id="KW-0472">Membrane</keyword>
<proteinExistence type="predicted"/>
<evidence type="ECO:0000313" key="2">
    <source>
        <dbReference type="EMBL" id="WIO46336.1"/>
    </source>
</evidence>
<keyword evidence="1" id="KW-0812">Transmembrane</keyword>
<name>A0ABY8WY89_9BACT</name>
<feature type="transmembrane region" description="Helical" evidence="1">
    <location>
        <begin position="153"/>
        <end position="174"/>
    </location>
</feature>